<dbReference type="Gene3D" id="3.90.1150.10">
    <property type="entry name" value="Aspartate Aminotransferase, domain 1"/>
    <property type="match status" value="1"/>
</dbReference>
<comment type="similarity">
    <text evidence="1 4">Belongs to the DegT/DnrJ/EryC1 family.</text>
</comment>
<dbReference type="GO" id="GO:0000271">
    <property type="term" value="P:polysaccharide biosynthetic process"/>
    <property type="evidence" value="ECO:0007669"/>
    <property type="project" value="TreeGrafter"/>
</dbReference>
<dbReference type="GO" id="GO:0030170">
    <property type="term" value="F:pyridoxal phosphate binding"/>
    <property type="evidence" value="ECO:0007669"/>
    <property type="project" value="TreeGrafter"/>
</dbReference>
<feature type="active site" description="Proton acceptor" evidence="2">
    <location>
        <position position="191"/>
    </location>
</feature>
<evidence type="ECO:0000313" key="5">
    <source>
        <dbReference type="EMBL" id="QDV42313.1"/>
    </source>
</evidence>
<dbReference type="PIRSF" id="PIRSF000390">
    <property type="entry name" value="PLP_StrS"/>
    <property type="match status" value="1"/>
</dbReference>
<keyword evidence="3 4" id="KW-0663">Pyridoxal phosphate</keyword>
<dbReference type="Pfam" id="PF01041">
    <property type="entry name" value="DegT_DnrJ_EryC1"/>
    <property type="match status" value="1"/>
</dbReference>
<dbReference type="CDD" id="cd00616">
    <property type="entry name" value="AHBA_syn"/>
    <property type="match status" value="1"/>
</dbReference>
<proteinExistence type="inferred from homology"/>
<dbReference type="SUPFAM" id="SSF53383">
    <property type="entry name" value="PLP-dependent transferases"/>
    <property type="match status" value="1"/>
</dbReference>
<dbReference type="InterPro" id="IPR000653">
    <property type="entry name" value="DegT/StrS_aminotransferase"/>
</dbReference>
<dbReference type="Gene3D" id="3.40.640.10">
    <property type="entry name" value="Type I PLP-dependent aspartate aminotransferase-like (Major domain)"/>
    <property type="match status" value="1"/>
</dbReference>
<organism evidence="5 6">
    <name type="scientific">Stieleria neptunia</name>
    <dbReference type="NCBI Taxonomy" id="2527979"/>
    <lineage>
        <taxon>Bacteria</taxon>
        <taxon>Pseudomonadati</taxon>
        <taxon>Planctomycetota</taxon>
        <taxon>Planctomycetia</taxon>
        <taxon>Pirellulales</taxon>
        <taxon>Pirellulaceae</taxon>
        <taxon>Stieleria</taxon>
    </lineage>
</organism>
<feature type="modified residue" description="N6-(pyridoxal phosphate)lysine" evidence="3">
    <location>
        <position position="191"/>
    </location>
</feature>
<name>A0A518HN93_9BACT</name>
<dbReference type="AlphaFoldDB" id="A0A518HN93"/>
<evidence type="ECO:0000256" key="3">
    <source>
        <dbReference type="PIRSR" id="PIRSR000390-2"/>
    </source>
</evidence>
<accession>A0A518HN93</accession>
<evidence type="ECO:0000256" key="4">
    <source>
        <dbReference type="RuleBase" id="RU004508"/>
    </source>
</evidence>
<dbReference type="EMBL" id="CP037423">
    <property type="protein sequence ID" value="QDV42313.1"/>
    <property type="molecule type" value="Genomic_DNA"/>
</dbReference>
<dbReference type="RefSeq" id="WP_145385969.1">
    <property type="nucleotide sequence ID" value="NZ_CP037423.1"/>
</dbReference>
<evidence type="ECO:0000256" key="1">
    <source>
        <dbReference type="ARBA" id="ARBA00037999"/>
    </source>
</evidence>
<keyword evidence="6" id="KW-1185">Reference proteome</keyword>
<dbReference type="InterPro" id="IPR015421">
    <property type="entry name" value="PyrdxlP-dep_Trfase_major"/>
</dbReference>
<dbReference type="OrthoDB" id="9810913at2"/>
<keyword evidence="5" id="KW-0808">Transferase</keyword>
<protein>
    <submittedName>
        <fullName evidence="5">Pyridoxal phosphate-dependent aminotransferase EpsN</fullName>
        <ecNumber evidence="5">2.6.1.-</ecNumber>
    </submittedName>
</protein>
<dbReference type="InterPro" id="IPR015424">
    <property type="entry name" value="PyrdxlP-dep_Trfase"/>
</dbReference>
<gene>
    <name evidence="5" type="primary">epsN_1</name>
    <name evidence="5" type="ORF">Enr13x_21580</name>
</gene>
<sequence>MNTDRIFLSPPHMAPEARDFLVRAYESNWIAPVGPDLSAFENEFADYVGAKHAVAVSSGTAALHLALKLTGVGPGDVVPVSTMTFVAPANAVCYTGAEPLFVDSELTSWNMNPDLLRIALERLRNQGRSPKAIVVVDVFGQCAHYDPIRELCHEFKVTLIEDAAESLGATYRGCNAGTLGDIGCFSFNGNKMMTISSGGMLVTDNPYWAEKARHWATQARDDAPHYEHSEIGFNYRMSNLLAAIGRGQLLSLDARIARRREIYQWYNRRFASAPGIELIPESEEGVSSCWLTCILVDRARLGVSRDEIRIALDAEQIESRPCWKPMHLQPVFAGMEVEGGSVADLIFERGLCLPSGSSLMDSQLERIAGVIERLVVSGTVR</sequence>
<keyword evidence="5" id="KW-0032">Aminotransferase</keyword>
<dbReference type="Proteomes" id="UP000319004">
    <property type="component" value="Chromosome"/>
</dbReference>
<dbReference type="GO" id="GO:0008483">
    <property type="term" value="F:transaminase activity"/>
    <property type="evidence" value="ECO:0007669"/>
    <property type="project" value="UniProtKB-KW"/>
</dbReference>
<dbReference type="PANTHER" id="PTHR30244:SF34">
    <property type="entry name" value="DTDP-4-AMINO-4,6-DIDEOXYGALACTOSE TRANSAMINASE"/>
    <property type="match status" value="1"/>
</dbReference>
<dbReference type="PANTHER" id="PTHR30244">
    <property type="entry name" value="TRANSAMINASE"/>
    <property type="match status" value="1"/>
</dbReference>
<dbReference type="EC" id="2.6.1.-" evidence="5"/>
<dbReference type="InterPro" id="IPR015422">
    <property type="entry name" value="PyrdxlP-dep_Trfase_small"/>
</dbReference>
<reference evidence="5 6" key="1">
    <citation type="submission" date="2019-03" db="EMBL/GenBank/DDBJ databases">
        <title>Deep-cultivation of Planctomycetes and their phenomic and genomic characterization uncovers novel biology.</title>
        <authorList>
            <person name="Wiegand S."/>
            <person name="Jogler M."/>
            <person name="Boedeker C."/>
            <person name="Pinto D."/>
            <person name="Vollmers J."/>
            <person name="Rivas-Marin E."/>
            <person name="Kohn T."/>
            <person name="Peeters S.H."/>
            <person name="Heuer A."/>
            <person name="Rast P."/>
            <person name="Oberbeckmann S."/>
            <person name="Bunk B."/>
            <person name="Jeske O."/>
            <person name="Meyerdierks A."/>
            <person name="Storesund J.E."/>
            <person name="Kallscheuer N."/>
            <person name="Luecker S."/>
            <person name="Lage O.M."/>
            <person name="Pohl T."/>
            <person name="Merkel B.J."/>
            <person name="Hornburger P."/>
            <person name="Mueller R.-W."/>
            <person name="Bruemmer F."/>
            <person name="Labrenz M."/>
            <person name="Spormann A.M."/>
            <person name="Op den Camp H."/>
            <person name="Overmann J."/>
            <person name="Amann R."/>
            <person name="Jetten M.S.M."/>
            <person name="Mascher T."/>
            <person name="Medema M.H."/>
            <person name="Devos D.P."/>
            <person name="Kaster A.-K."/>
            <person name="Ovreas L."/>
            <person name="Rohde M."/>
            <person name="Galperin M.Y."/>
            <person name="Jogler C."/>
        </authorList>
    </citation>
    <scope>NUCLEOTIDE SEQUENCE [LARGE SCALE GENOMIC DNA]</scope>
    <source>
        <strain evidence="5 6">Enr13</strain>
    </source>
</reference>
<evidence type="ECO:0000313" key="6">
    <source>
        <dbReference type="Proteomes" id="UP000319004"/>
    </source>
</evidence>
<evidence type="ECO:0000256" key="2">
    <source>
        <dbReference type="PIRSR" id="PIRSR000390-1"/>
    </source>
</evidence>
<dbReference type="KEGG" id="snep:Enr13x_21580"/>